<evidence type="ECO:0000313" key="3">
    <source>
        <dbReference type="Proteomes" id="UP000186524"/>
    </source>
</evidence>
<reference evidence="2 3" key="1">
    <citation type="submission" date="2016-12" db="EMBL/GenBank/DDBJ databases">
        <title>Domibacillus sp. SAOS 44 whole genome sequencing.</title>
        <authorList>
            <person name="Verma A."/>
            <person name="Krishnamurthi S."/>
        </authorList>
    </citation>
    <scope>NUCLEOTIDE SEQUENCE [LARGE SCALE GENOMIC DNA]</scope>
    <source>
        <strain evidence="2 3">SAOS 44</strain>
    </source>
</reference>
<proteinExistence type="predicted"/>
<dbReference type="EMBL" id="MRWQ01000025">
    <property type="protein sequence ID" value="OKL35329.1"/>
    <property type="molecule type" value="Genomic_DNA"/>
</dbReference>
<dbReference type="RefSeq" id="WP_073712827.1">
    <property type="nucleotide sequence ID" value="NZ_MRWQ01000025.1"/>
</dbReference>
<comment type="caution">
    <text evidence="2">The sequence shown here is derived from an EMBL/GenBank/DDBJ whole genome shotgun (WGS) entry which is preliminary data.</text>
</comment>
<protein>
    <recommendedName>
        <fullName evidence="1">DUF1659 domain-containing protein</fullName>
    </recommendedName>
</protein>
<organism evidence="2 3">
    <name type="scientific">Domibacillus mangrovi</name>
    <dbReference type="NCBI Taxonomy" id="1714354"/>
    <lineage>
        <taxon>Bacteria</taxon>
        <taxon>Bacillati</taxon>
        <taxon>Bacillota</taxon>
        <taxon>Bacilli</taxon>
        <taxon>Bacillales</taxon>
        <taxon>Bacillaceae</taxon>
        <taxon>Domibacillus</taxon>
    </lineage>
</organism>
<dbReference type="Pfam" id="PF07872">
    <property type="entry name" value="DUF1659"/>
    <property type="match status" value="1"/>
</dbReference>
<dbReference type="STRING" id="1714354.BLL40_15830"/>
<dbReference type="Proteomes" id="UP000186524">
    <property type="component" value="Unassembled WGS sequence"/>
</dbReference>
<feature type="domain" description="DUF1659" evidence="1">
    <location>
        <begin position="3"/>
        <end position="70"/>
    </location>
</feature>
<evidence type="ECO:0000259" key="1">
    <source>
        <dbReference type="Pfam" id="PF07872"/>
    </source>
</evidence>
<dbReference type="AlphaFoldDB" id="A0A1Q5NZB4"/>
<evidence type="ECO:0000313" key="2">
    <source>
        <dbReference type="EMBL" id="OKL35329.1"/>
    </source>
</evidence>
<keyword evidence="3" id="KW-1185">Reference proteome</keyword>
<dbReference type="OrthoDB" id="1778796at2"/>
<dbReference type="InterPro" id="IPR012454">
    <property type="entry name" value="DUF1659"/>
</dbReference>
<accession>A0A1Q5NZB4</accession>
<gene>
    <name evidence="2" type="ORF">BLL40_15830</name>
</gene>
<name>A0A1Q5NZB4_9BACI</name>
<sequence length="70" mass="7537">MQETLLKKSMVLFFDEGIIDGKDVIKRYTYANVDISGSAQGLHDTALALASLYKGTLAEVQTVATNAVSN</sequence>